<dbReference type="PANTHER" id="PTHR33164:SF56">
    <property type="entry name" value="HTH-TYPE TRANSCRIPTIONAL REGULATOR MHQR"/>
    <property type="match status" value="1"/>
</dbReference>
<evidence type="ECO:0000256" key="2">
    <source>
        <dbReference type="ARBA" id="ARBA00023163"/>
    </source>
</evidence>
<keyword evidence="1" id="KW-0805">Transcription regulation</keyword>
<dbReference type="InterPro" id="IPR039422">
    <property type="entry name" value="MarR/SlyA-like"/>
</dbReference>
<dbReference type="SUPFAM" id="SSF46785">
    <property type="entry name" value="Winged helix' DNA-binding domain"/>
    <property type="match status" value="1"/>
</dbReference>
<dbReference type="GeneID" id="3229565"/>
<accession>A0AB38Z8N1</accession>
<name>A0AB38Z8N1_9CHLR</name>
<dbReference type="RefSeq" id="WP_010936863.1">
    <property type="nucleotide sequence ID" value="NZ_CP141531.1"/>
</dbReference>
<dbReference type="Pfam" id="PF12802">
    <property type="entry name" value="MarR_2"/>
    <property type="match status" value="1"/>
</dbReference>
<dbReference type="InterPro" id="IPR036390">
    <property type="entry name" value="WH_DNA-bd_sf"/>
</dbReference>
<dbReference type="InterPro" id="IPR036388">
    <property type="entry name" value="WH-like_DNA-bd_sf"/>
</dbReference>
<evidence type="ECO:0000313" key="4">
    <source>
        <dbReference type="EMBL" id="WRO06847.1"/>
    </source>
</evidence>
<dbReference type="Gene3D" id="1.10.10.10">
    <property type="entry name" value="Winged helix-like DNA-binding domain superfamily/Winged helix DNA-binding domain"/>
    <property type="match status" value="1"/>
</dbReference>
<evidence type="ECO:0000259" key="3">
    <source>
        <dbReference type="PROSITE" id="PS50995"/>
    </source>
</evidence>
<reference evidence="4" key="1">
    <citation type="submission" date="2023-12" db="EMBL/GenBank/DDBJ databases">
        <title>Isolation of organohalide respiring bacteria Dehalococcoides mccartyi strain GPTCE1 in groundwater collected near a chemical plant in Suzhou, China.</title>
        <authorList>
            <person name="Liu G."/>
        </authorList>
    </citation>
    <scope>NUCLEOTIDE SEQUENCE</scope>
    <source>
        <strain evidence="4">GPTCE1</strain>
    </source>
</reference>
<evidence type="ECO:0000256" key="1">
    <source>
        <dbReference type="ARBA" id="ARBA00023015"/>
    </source>
</evidence>
<dbReference type="InterPro" id="IPR000835">
    <property type="entry name" value="HTH_MarR-typ"/>
</dbReference>
<proteinExistence type="predicted"/>
<evidence type="ECO:0000313" key="5">
    <source>
        <dbReference type="Proteomes" id="UP001327986"/>
    </source>
</evidence>
<organism evidence="4 5">
    <name type="scientific">Dehalococcoides mccartyi</name>
    <dbReference type="NCBI Taxonomy" id="61435"/>
    <lineage>
        <taxon>Bacteria</taxon>
        <taxon>Bacillati</taxon>
        <taxon>Chloroflexota</taxon>
        <taxon>Dehalococcoidia</taxon>
        <taxon>Dehalococcoidales</taxon>
        <taxon>Dehalococcoidaceae</taxon>
        <taxon>Dehalococcoides</taxon>
    </lineage>
</organism>
<dbReference type="SMART" id="SM00347">
    <property type="entry name" value="HTH_MARR"/>
    <property type="match status" value="1"/>
</dbReference>
<keyword evidence="2" id="KW-0804">Transcription</keyword>
<dbReference type="PROSITE" id="PS50995">
    <property type="entry name" value="HTH_MARR_2"/>
    <property type="match status" value="1"/>
</dbReference>
<feature type="domain" description="HTH marR-type" evidence="3">
    <location>
        <begin position="12"/>
        <end position="143"/>
    </location>
</feature>
<dbReference type="PRINTS" id="PR00598">
    <property type="entry name" value="HTHMARR"/>
</dbReference>
<dbReference type="PANTHER" id="PTHR33164">
    <property type="entry name" value="TRANSCRIPTIONAL REGULATOR, MARR FAMILY"/>
    <property type="match status" value="1"/>
</dbReference>
<sequence length="156" mass="18075">MEFSEFYKWDPNDAAGLLLMRTRRAMYKELERAYYKIGISPEQAGVFDQVATHGKATINDITHRLLREPHTILGLINRMESNGLIYKEKDADNHSMITISLTEKGYGVCRQMLEIRESLIKPTTVLTDDEREQLEKLLTKILDATMKRLNKKTKTI</sequence>
<dbReference type="EMBL" id="CP141531">
    <property type="protein sequence ID" value="WRO06847.1"/>
    <property type="molecule type" value="Genomic_DNA"/>
</dbReference>
<dbReference type="GO" id="GO:0006950">
    <property type="term" value="P:response to stress"/>
    <property type="evidence" value="ECO:0007669"/>
    <property type="project" value="TreeGrafter"/>
</dbReference>
<gene>
    <name evidence="4" type="ORF">VLL09_05525</name>
</gene>
<dbReference type="GO" id="GO:0003700">
    <property type="term" value="F:DNA-binding transcription factor activity"/>
    <property type="evidence" value="ECO:0007669"/>
    <property type="project" value="InterPro"/>
</dbReference>
<dbReference type="Proteomes" id="UP001327986">
    <property type="component" value="Chromosome"/>
</dbReference>
<dbReference type="AlphaFoldDB" id="A0AB38Z8N1"/>
<protein>
    <submittedName>
        <fullName evidence="4">MarR family winged helix-turn-helix transcriptional regulator</fullName>
    </submittedName>
</protein>